<dbReference type="InterPro" id="IPR020449">
    <property type="entry name" value="Tscrpt_reg_AraC-type_HTH"/>
</dbReference>
<evidence type="ECO:0000256" key="2">
    <source>
        <dbReference type="ARBA" id="ARBA00023125"/>
    </source>
</evidence>
<dbReference type="SUPFAM" id="SSF51182">
    <property type="entry name" value="RmlC-like cupins"/>
    <property type="match status" value="1"/>
</dbReference>
<dbReference type="EMBL" id="BAABLX010000080">
    <property type="protein sequence ID" value="GAA4962102.1"/>
    <property type="molecule type" value="Genomic_DNA"/>
</dbReference>
<dbReference type="PRINTS" id="PR00032">
    <property type="entry name" value="HTHARAC"/>
</dbReference>
<evidence type="ECO:0000256" key="4">
    <source>
        <dbReference type="ARBA" id="ARBA00023163"/>
    </source>
</evidence>
<feature type="domain" description="HTH araC/xylS-type" evidence="5">
    <location>
        <begin position="184"/>
        <end position="282"/>
    </location>
</feature>
<reference evidence="7" key="1">
    <citation type="journal article" date="2019" name="Int. J. Syst. Evol. Microbiol.">
        <title>The Global Catalogue of Microorganisms (GCM) 10K type strain sequencing project: providing services to taxonomists for standard genome sequencing and annotation.</title>
        <authorList>
            <consortium name="The Broad Institute Genomics Platform"/>
            <consortium name="The Broad Institute Genome Sequencing Center for Infectious Disease"/>
            <person name="Wu L."/>
            <person name="Ma J."/>
        </authorList>
    </citation>
    <scope>NUCLEOTIDE SEQUENCE [LARGE SCALE GENOMIC DNA]</scope>
    <source>
        <strain evidence="7">JCM 19134</strain>
    </source>
</reference>
<name>A0AAV3U9X0_9ALTE</name>
<dbReference type="Pfam" id="PF12833">
    <property type="entry name" value="HTH_18"/>
    <property type="match status" value="1"/>
</dbReference>
<evidence type="ECO:0000313" key="7">
    <source>
        <dbReference type="Proteomes" id="UP001409585"/>
    </source>
</evidence>
<accession>A0AAV3U9X0</accession>
<keyword evidence="1" id="KW-0805">Transcription regulation</keyword>
<protein>
    <submittedName>
        <fullName evidence="6">Helix-turn-helix domain-containing protein</fullName>
    </submittedName>
</protein>
<dbReference type="Proteomes" id="UP001409585">
    <property type="component" value="Unassembled WGS sequence"/>
</dbReference>
<dbReference type="InterPro" id="IPR014710">
    <property type="entry name" value="RmlC-like_jellyroll"/>
</dbReference>
<dbReference type="InterPro" id="IPR003313">
    <property type="entry name" value="AraC-bd"/>
</dbReference>
<dbReference type="AlphaFoldDB" id="A0AAV3U9X0"/>
<dbReference type="InterPro" id="IPR011051">
    <property type="entry name" value="RmlC_Cupin_sf"/>
</dbReference>
<dbReference type="InterPro" id="IPR009057">
    <property type="entry name" value="Homeodomain-like_sf"/>
</dbReference>
<evidence type="ECO:0000256" key="3">
    <source>
        <dbReference type="ARBA" id="ARBA00023159"/>
    </source>
</evidence>
<dbReference type="InterPro" id="IPR018062">
    <property type="entry name" value="HTH_AraC-typ_CS"/>
</dbReference>
<keyword evidence="4" id="KW-0804">Transcription</keyword>
<evidence type="ECO:0000313" key="6">
    <source>
        <dbReference type="EMBL" id="GAA4962102.1"/>
    </source>
</evidence>
<dbReference type="PANTHER" id="PTHR43280:SF27">
    <property type="entry name" value="TRANSCRIPTIONAL REGULATOR MTLR"/>
    <property type="match status" value="1"/>
</dbReference>
<dbReference type="SUPFAM" id="SSF46689">
    <property type="entry name" value="Homeodomain-like"/>
    <property type="match status" value="2"/>
</dbReference>
<dbReference type="GO" id="GO:0043565">
    <property type="term" value="F:sequence-specific DNA binding"/>
    <property type="evidence" value="ECO:0007669"/>
    <property type="project" value="InterPro"/>
</dbReference>
<comment type="caution">
    <text evidence="6">The sequence shown here is derived from an EMBL/GenBank/DDBJ whole genome shotgun (WGS) entry which is preliminary data.</text>
</comment>
<organism evidence="6 7">
    <name type="scientific">Halioxenophilus aromaticivorans</name>
    <dbReference type="NCBI Taxonomy" id="1306992"/>
    <lineage>
        <taxon>Bacteria</taxon>
        <taxon>Pseudomonadati</taxon>
        <taxon>Pseudomonadota</taxon>
        <taxon>Gammaproteobacteria</taxon>
        <taxon>Alteromonadales</taxon>
        <taxon>Alteromonadaceae</taxon>
        <taxon>Halioxenophilus</taxon>
    </lineage>
</organism>
<dbReference type="InterPro" id="IPR018060">
    <property type="entry name" value="HTH_AraC"/>
</dbReference>
<dbReference type="SMART" id="SM00342">
    <property type="entry name" value="HTH_ARAC"/>
    <property type="match status" value="1"/>
</dbReference>
<keyword evidence="7" id="KW-1185">Reference proteome</keyword>
<sequence>MQKNLSNSKKVDYFDPSREPLTPYGLSCVQWQPSVMTQYDRHNEVELNYLADGEVTYQFHHRQVTLLEGSLAIFWATTPHRITAHSDTTEYYVATIPLPLFLAWDLPVTLSNALLGGQVIQDTAGSSAIDLARFKSWMVDLSHNREDISRAVLLEMQARLLRVEPQAYANSNALSAGQNPDKIEKLLTFLNQNYTEPLTASAIGGAVNLHANYAMSLFKQSLGITITQYLTHLRVAHAQHLLLATNERILDIAAHSGFSSLSRFNSVFKQELGVSPRAYRSSRGLEIKQD</sequence>
<proteinExistence type="predicted"/>
<dbReference type="Pfam" id="PF02311">
    <property type="entry name" value="AraC_binding"/>
    <property type="match status" value="1"/>
</dbReference>
<evidence type="ECO:0000259" key="5">
    <source>
        <dbReference type="PROSITE" id="PS01124"/>
    </source>
</evidence>
<dbReference type="GO" id="GO:0003700">
    <property type="term" value="F:DNA-binding transcription factor activity"/>
    <property type="evidence" value="ECO:0007669"/>
    <property type="project" value="InterPro"/>
</dbReference>
<dbReference type="PROSITE" id="PS00041">
    <property type="entry name" value="HTH_ARAC_FAMILY_1"/>
    <property type="match status" value="1"/>
</dbReference>
<dbReference type="PANTHER" id="PTHR43280">
    <property type="entry name" value="ARAC-FAMILY TRANSCRIPTIONAL REGULATOR"/>
    <property type="match status" value="1"/>
</dbReference>
<keyword evidence="3" id="KW-0010">Activator</keyword>
<dbReference type="Gene3D" id="2.60.120.10">
    <property type="entry name" value="Jelly Rolls"/>
    <property type="match status" value="1"/>
</dbReference>
<dbReference type="Gene3D" id="1.10.10.60">
    <property type="entry name" value="Homeodomain-like"/>
    <property type="match status" value="2"/>
</dbReference>
<keyword evidence="2" id="KW-0238">DNA-binding</keyword>
<dbReference type="PROSITE" id="PS01124">
    <property type="entry name" value="HTH_ARAC_FAMILY_2"/>
    <property type="match status" value="1"/>
</dbReference>
<gene>
    <name evidence="6" type="ORF">GCM10025791_49700</name>
</gene>
<evidence type="ECO:0000256" key="1">
    <source>
        <dbReference type="ARBA" id="ARBA00023015"/>
    </source>
</evidence>